<sequence length="48" mass="5480">EIIKASNSWLKKYLKKEPQEPTPDLSEEAPLFGVINSWSQALEGSYKE</sequence>
<accession>A0A8D9HM38</accession>
<protein>
    <submittedName>
        <fullName evidence="1">Uncharacterized protein</fullName>
    </submittedName>
</protein>
<evidence type="ECO:0000313" key="1">
    <source>
        <dbReference type="EMBL" id="CAG7902100.1"/>
    </source>
</evidence>
<dbReference type="AlphaFoldDB" id="A0A8D9HM38"/>
<dbReference type="Proteomes" id="UP000694005">
    <property type="component" value="Chromosome A07"/>
</dbReference>
<dbReference type="EMBL" id="LS974623">
    <property type="protein sequence ID" value="CAG7902100.1"/>
    <property type="molecule type" value="Genomic_DNA"/>
</dbReference>
<dbReference type="Gramene" id="A07p17440.2_BraZ1">
    <property type="protein sequence ID" value="A07p17440.2_BraZ1.CDS.1"/>
    <property type="gene ID" value="A07g17440.2_BraZ1"/>
</dbReference>
<proteinExistence type="predicted"/>
<evidence type="ECO:0000313" key="2">
    <source>
        <dbReference type="Proteomes" id="UP000694005"/>
    </source>
</evidence>
<feature type="non-terminal residue" evidence="1">
    <location>
        <position position="1"/>
    </location>
</feature>
<reference evidence="1 2" key="1">
    <citation type="submission" date="2021-07" db="EMBL/GenBank/DDBJ databases">
        <authorList>
            <consortium name="Genoscope - CEA"/>
            <person name="William W."/>
        </authorList>
    </citation>
    <scope>NUCLEOTIDE SEQUENCE [LARGE SCALE GENOMIC DNA]</scope>
</reference>
<gene>
    <name evidence="1" type="ORF">BRAPAZ1V2_A07P17440.2</name>
</gene>
<name>A0A8D9HM38_BRACM</name>
<organism evidence="1 2">
    <name type="scientific">Brassica campestris</name>
    <name type="common">Field mustard</name>
    <dbReference type="NCBI Taxonomy" id="3711"/>
    <lineage>
        <taxon>Eukaryota</taxon>
        <taxon>Viridiplantae</taxon>
        <taxon>Streptophyta</taxon>
        <taxon>Embryophyta</taxon>
        <taxon>Tracheophyta</taxon>
        <taxon>Spermatophyta</taxon>
        <taxon>Magnoliopsida</taxon>
        <taxon>eudicotyledons</taxon>
        <taxon>Gunneridae</taxon>
        <taxon>Pentapetalae</taxon>
        <taxon>rosids</taxon>
        <taxon>malvids</taxon>
        <taxon>Brassicales</taxon>
        <taxon>Brassicaceae</taxon>
        <taxon>Brassiceae</taxon>
        <taxon>Brassica</taxon>
    </lineage>
</organism>